<dbReference type="InterPro" id="IPR011989">
    <property type="entry name" value="ARM-like"/>
</dbReference>
<dbReference type="EMBL" id="VIXA01000003">
    <property type="protein sequence ID" value="TWG13585.1"/>
    <property type="molecule type" value="Genomic_DNA"/>
</dbReference>
<reference evidence="2 3" key="1">
    <citation type="submission" date="2019-06" db="EMBL/GenBank/DDBJ databases">
        <title>Sequencing the genomes of 1000 actinobacteria strains.</title>
        <authorList>
            <person name="Klenk H.-P."/>
        </authorList>
    </citation>
    <scope>NUCLEOTIDE SEQUENCE [LARGE SCALE GENOMIC DNA]</scope>
    <source>
        <strain evidence="2 3">DSM 102131</strain>
    </source>
</reference>
<keyword evidence="3" id="KW-1185">Reference proteome</keyword>
<evidence type="ECO:0000256" key="1">
    <source>
        <dbReference type="SAM" id="MobiDB-lite"/>
    </source>
</evidence>
<accession>A0A561VPN1</accession>
<sequence length="290" mass="31072">MPDREPTDGSPPPGPSAEHQDPALAELVAGTADDVWRFTEATGREQALTYAQKWIRDADPDVREVGFMALGWVALNHPPALKELLDHADAGCSDVDVRVRVAVAQALGNQGGEQRCVPFLLRLLNDADVEVRQIAVGGLPIVLDDPTADDPAVTALVGLLADQEPTLRDWAAFALGSQLDVDSPQIRAGLRSLLSELDTDTAEAYPAAEAAVGLARRADPEVFTAIADRLTRPDPTTLWLRAAAELADPRLLPALLQLRAPDNEPDDPWVEQLEHAIARCTAGPMDDGTS</sequence>
<dbReference type="Gene3D" id="1.25.10.10">
    <property type="entry name" value="Leucine-rich Repeat Variant"/>
    <property type="match status" value="1"/>
</dbReference>
<dbReference type="Proteomes" id="UP000319927">
    <property type="component" value="Unassembled WGS sequence"/>
</dbReference>
<dbReference type="AlphaFoldDB" id="A0A561VPN1"/>
<comment type="caution">
    <text evidence="2">The sequence shown here is derived from an EMBL/GenBank/DDBJ whole genome shotgun (WGS) entry which is preliminary data.</text>
</comment>
<evidence type="ECO:0000313" key="3">
    <source>
        <dbReference type="Proteomes" id="UP000319927"/>
    </source>
</evidence>
<dbReference type="RefSeq" id="WP_154942575.1">
    <property type="nucleotide sequence ID" value="NZ_VIXA01000003.1"/>
</dbReference>
<protein>
    <submittedName>
        <fullName evidence="2">HEAT repeat protein</fullName>
    </submittedName>
</protein>
<dbReference type="SUPFAM" id="SSF48371">
    <property type="entry name" value="ARM repeat"/>
    <property type="match status" value="1"/>
</dbReference>
<dbReference type="OrthoDB" id="278248at2"/>
<feature type="region of interest" description="Disordered" evidence="1">
    <location>
        <begin position="1"/>
        <end position="20"/>
    </location>
</feature>
<proteinExistence type="predicted"/>
<gene>
    <name evidence="2" type="ORF">FHX75_13632</name>
</gene>
<organism evidence="2 3">
    <name type="scientific">Micromonospora palomenae</name>
    <dbReference type="NCBI Taxonomy" id="1461247"/>
    <lineage>
        <taxon>Bacteria</taxon>
        <taxon>Bacillati</taxon>
        <taxon>Actinomycetota</taxon>
        <taxon>Actinomycetes</taxon>
        <taxon>Micromonosporales</taxon>
        <taxon>Micromonosporaceae</taxon>
        <taxon>Micromonospora</taxon>
    </lineage>
</organism>
<dbReference type="InterPro" id="IPR016024">
    <property type="entry name" value="ARM-type_fold"/>
</dbReference>
<name>A0A561VPN1_9ACTN</name>
<evidence type="ECO:0000313" key="2">
    <source>
        <dbReference type="EMBL" id="TWG13585.1"/>
    </source>
</evidence>
<dbReference type="Pfam" id="PF13646">
    <property type="entry name" value="HEAT_2"/>
    <property type="match status" value="1"/>
</dbReference>